<proteinExistence type="predicted"/>
<evidence type="ECO:0000313" key="3">
    <source>
        <dbReference type="EMBL" id="KAK8900466.1"/>
    </source>
</evidence>
<gene>
    <name evidence="3" type="ORF">M9Y10_002793</name>
</gene>
<name>A0ABR2LBP2_9EUKA</name>
<dbReference type="EMBL" id="JAPFFF010000001">
    <property type="protein sequence ID" value="KAK8900466.1"/>
    <property type="molecule type" value="Genomic_DNA"/>
</dbReference>
<evidence type="ECO:0000313" key="4">
    <source>
        <dbReference type="Proteomes" id="UP001470230"/>
    </source>
</evidence>
<keyword evidence="1" id="KW-0175">Coiled coil</keyword>
<feature type="coiled-coil region" evidence="1">
    <location>
        <begin position="84"/>
        <end position="111"/>
    </location>
</feature>
<feature type="region of interest" description="Disordered" evidence="2">
    <location>
        <begin position="363"/>
        <end position="382"/>
    </location>
</feature>
<feature type="compositionally biased region" description="Polar residues" evidence="2">
    <location>
        <begin position="315"/>
        <end position="349"/>
    </location>
</feature>
<accession>A0ABR2LBP2</accession>
<dbReference type="Gene3D" id="6.10.140.1350">
    <property type="match status" value="1"/>
</dbReference>
<evidence type="ECO:0000256" key="2">
    <source>
        <dbReference type="SAM" id="MobiDB-lite"/>
    </source>
</evidence>
<organism evidence="3 4">
    <name type="scientific">Tritrichomonas musculus</name>
    <dbReference type="NCBI Taxonomy" id="1915356"/>
    <lineage>
        <taxon>Eukaryota</taxon>
        <taxon>Metamonada</taxon>
        <taxon>Parabasalia</taxon>
        <taxon>Tritrichomonadida</taxon>
        <taxon>Tritrichomonadidae</taxon>
        <taxon>Tritrichomonas</taxon>
    </lineage>
</organism>
<comment type="caution">
    <text evidence="3">The sequence shown here is derived from an EMBL/GenBank/DDBJ whole genome shotgun (WGS) entry which is preliminary data.</text>
</comment>
<evidence type="ECO:0000256" key="1">
    <source>
        <dbReference type="SAM" id="Coils"/>
    </source>
</evidence>
<feature type="region of interest" description="Disordered" evidence="2">
    <location>
        <begin position="315"/>
        <end position="354"/>
    </location>
</feature>
<protein>
    <submittedName>
        <fullName evidence="3">Uncharacterized protein</fullName>
    </submittedName>
</protein>
<reference evidence="3 4" key="1">
    <citation type="submission" date="2024-04" db="EMBL/GenBank/DDBJ databases">
        <title>Tritrichomonas musculus Genome.</title>
        <authorList>
            <person name="Alves-Ferreira E."/>
            <person name="Grigg M."/>
            <person name="Lorenzi H."/>
            <person name="Galac M."/>
        </authorList>
    </citation>
    <scope>NUCLEOTIDE SEQUENCE [LARGE SCALE GENOMIC DNA]</scope>
    <source>
        <strain evidence="3 4">EAF2021</strain>
    </source>
</reference>
<sequence length="382" mass="43585">MNTNSFSFQFNPTNSFQIGKNEKHYADENALISDAPYEVQRLIVDVYKISQKYDQNDQVNANESFETSLCDIDESMSNMLNHSIVNLTREIDFGQEEIDNCRNNLEEAQIAFFEDNKNQNSKKNNYFDKYCKKIAEKHDYISKSIQILESQINSSASSSFPSSNLKNEKDNYHLITLMCKEQHDAIIRCSARIYRLSERTEEIRNKLLQYTSFTLKTNSNTRDFDKLLSSFNKNETLYSSYTSKYLHDYREHIEEYKRKLERRITDKSSFKKDAPKQTFGFSFGTGNSLSNGFPKANYGTNNMFSSPSKLNTNATITSNPINSVLSTPTKQAPSTSNRQNSNHFSTPSKAASPMKEAFSGILPTGIGAPRKGTTHNAILPDL</sequence>
<dbReference type="Proteomes" id="UP001470230">
    <property type="component" value="Unassembled WGS sequence"/>
</dbReference>
<keyword evidence="4" id="KW-1185">Reference proteome</keyword>